<evidence type="ECO:0000313" key="3">
    <source>
        <dbReference type="Proteomes" id="UP000326331"/>
    </source>
</evidence>
<reference evidence="2 3" key="1">
    <citation type="submission" date="2019-10" db="EMBL/GenBank/DDBJ databases">
        <title>Thermopilla bonchosmolovskayae gen. nov., sp. nov., a moderately thermophilic Chloroflexi bacterium from a Chukotka hot spring (Arctic, Russia), representing a novel classis Thermopillaia, which include previously uncultivated lineage OLB14.</title>
        <authorList>
            <person name="Kochetkova T.V."/>
            <person name="Zayulina K.S."/>
            <person name="Zhigarkov V.S."/>
            <person name="Minaev N.V."/>
            <person name="Novikov A."/>
            <person name="Toshchakov S.V."/>
            <person name="Elcheninov A.G."/>
            <person name="Kublanov I.V."/>
        </authorList>
    </citation>
    <scope>NUCLEOTIDE SEQUENCE [LARGE SCALE GENOMIC DNA]</scope>
    <source>
        <strain evidence="2 3">3753O</strain>
    </source>
</reference>
<accession>A0ABX6C420</accession>
<keyword evidence="3" id="KW-1185">Reference proteome</keyword>
<dbReference type="InterPro" id="IPR050266">
    <property type="entry name" value="AB_hydrolase_sf"/>
</dbReference>
<dbReference type="InterPro" id="IPR000073">
    <property type="entry name" value="AB_hydrolase_1"/>
</dbReference>
<protein>
    <submittedName>
        <fullName evidence="2">Alpha/beta hydrolase</fullName>
    </submittedName>
</protein>
<feature type="domain" description="AB hydrolase-1" evidence="1">
    <location>
        <begin position="25"/>
        <end position="244"/>
    </location>
</feature>
<dbReference type="PRINTS" id="PR00111">
    <property type="entry name" value="ABHYDROLASE"/>
</dbReference>
<proteinExistence type="predicted"/>
<sequence length="260" mass="28716">MEQLTITVRPGTAPVHFFRGGAGEPVLYLHHLAGMQGWEPAIAELATKFEVFAPYHPGWGPSQGLDDVETGLDLVLHYIDFLDALGLERVHVVGHSIGAWIGAELAAIRPDRVRKLVLFTPIGIWDDEIRGEDPFAQNPLRATEVLFADPARRENLILRDGTVDPLENYVQEMKDLKAAAKFLWPIPDTGVIRRLPRIQAPTMLVGAAGDRVVPPAYIPIWKAHIPGAESKTILDAGHLVNLEQPSRFATIAGSWFLRPN</sequence>
<dbReference type="GO" id="GO:0016787">
    <property type="term" value="F:hydrolase activity"/>
    <property type="evidence" value="ECO:0007669"/>
    <property type="project" value="UniProtKB-KW"/>
</dbReference>
<dbReference type="Proteomes" id="UP000326331">
    <property type="component" value="Chromosome"/>
</dbReference>
<evidence type="ECO:0000259" key="1">
    <source>
        <dbReference type="Pfam" id="PF00561"/>
    </source>
</evidence>
<dbReference type="Gene3D" id="3.40.50.1820">
    <property type="entry name" value="alpha/beta hydrolase"/>
    <property type="match status" value="1"/>
</dbReference>
<evidence type="ECO:0000313" key="2">
    <source>
        <dbReference type="EMBL" id="QFG03564.1"/>
    </source>
</evidence>
<organism evidence="2 3">
    <name type="scientific">Tepidiforma bonchosmolovskayae</name>
    <dbReference type="NCBI Taxonomy" id="2601677"/>
    <lineage>
        <taxon>Bacteria</taxon>
        <taxon>Bacillati</taxon>
        <taxon>Chloroflexota</taxon>
        <taxon>Tepidiformia</taxon>
        <taxon>Tepidiformales</taxon>
        <taxon>Tepidiformaceae</taxon>
        <taxon>Tepidiforma</taxon>
    </lineage>
</organism>
<dbReference type="SUPFAM" id="SSF53474">
    <property type="entry name" value="alpha/beta-Hydrolases"/>
    <property type="match status" value="1"/>
</dbReference>
<dbReference type="Pfam" id="PF00561">
    <property type="entry name" value="Abhydrolase_1"/>
    <property type="match status" value="1"/>
</dbReference>
<gene>
    <name evidence="2" type="ORF">Tbon_09720</name>
</gene>
<dbReference type="PANTHER" id="PTHR43798">
    <property type="entry name" value="MONOACYLGLYCEROL LIPASE"/>
    <property type="match status" value="1"/>
</dbReference>
<name>A0ABX6C420_9CHLR</name>
<keyword evidence="2" id="KW-0378">Hydrolase</keyword>
<dbReference type="EMBL" id="CP042829">
    <property type="protein sequence ID" value="QFG03564.1"/>
    <property type="molecule type" value="Genomic_DNA"/>
</dbReference>
<dbReference type="RefSeq" id="WP_158067519.1">
    <property type="nucleotide sequence ID" value="NZ_CP042829.1"/>
</dbReference>
<dbReference type="InterPro" id="IPR029058">
    <property type="entry name" value="AB_hydrolase_fold"/>
</dbReference>